<evidence type="ECO:0000313" key="8">
    <source>
        <dbReference type="Proteomes" id="UP000323000"/>
    </source>
</evidence>
<name>A0A5C7GVN5_9ROSI</name>
<comment type="function">
    <text evidence="4">Cytokinin-activating enzyme working in the direct activation pathway. Phosphoribohydrolase that converts inactive cytokinin nucleotides to the biologically active free-base forms.</text>
</comment>
<dbReference type="GO" id="GO:0005634">
    <property type="term" value="C:nucleus"/>
    <property type="evidence" value="ECO:0007669"/>
    <property type="project" value="TreeGrafter"/>
</dbReference>
<evidence type="ECO:0000313" key="7">
    <source>
        <dbReference type="EMBL" id="TXG48763.1"/>
    </source>
</evidence>
<dbReference type="EMBL" id="VAHF01000012">
    <property type="protein sequence ID" value="TXG48763.1"/>
    <property type="molecule type" value="Genomic_DNA"/>
</dbReference>
<reference evidence="8" key="1">
    <citation type="journal article" date="2019" name="Gigascience">
        <title>De novo genome assembly of the endangered Acer yangbiense, a plant species with extremely small populations endemic to Yunnan Province, China.</title>
        <authorList>
            <person name="Yang J."/>
            <person name="Wariss H.M."/>
            <person name="Tao L."/>
            <person name="Zhang R."/>
            <person name="Yun Q."/>
            <person name="Hollingsworth P."/>
            <person name="Dao Z."/>
            <person name="Luo G."/>
            <person name="Guo H."/>
            <person name="Ma Y."/>
            <person name="Sun W."/>
        </authorList>
    </citation>
    <scope>NUCLEOTIDE SEQUENCE [LARGE SCALE GENOMIC DNA]</scope>
    <source>
        <strain evidence="8">cv. Malutang</strain>
    </source>
</reference>
<comment type="caution">
    <text evidence="7">The sequence shown here is derived from an EMBL/GenBank/DDBJ whole genome shotgun (WGS) entry which is preliminary data.</text>
</comment>
<gene>
    <name evidence="7" type="ORF">EZV62_024638</name>
</gene>
<dbReference type="GO" id="GO:0005829">
    <property type="term" value="C:cytosol"/>
    <property type="evidence" value="ECO:0007669"/>
    <property type="project" value="TreeGrafter"/>
</dbReference>
<dbReference type="SUPFAM" id="SSF102405">
    <property type="entry name" value="MCP/YpsA-like"/>
    <property type="match status" value="1"/>
</dbReference>
<accession>A0A5C7GVN5</accession>
<dbReference type="Gene3D" id="3.40.50.450">
    <property type="match status" value="1"/>
</dbReference>
<evidence type="ECO:0000256" key="2">
    <source>
        <dbReference type="ARBA" id="ARBA00012205"/>
    </source>
</evidence>
<evidence type="ECO:0000256" key="5">
    <source>
        <dbReference type="ARBA" id="ARBA00047718"/>
    </source>
</evidence>
<dbReference type="Proteomes" id="UP000323000">
    <property type="component" value="Chromosome 12"/>
</dbReference>
<keyword evidence="8" id="KW-1185">Reference proteome</keyword>
<dbReference type="OrthoDB" id="414463at2759"/>
<dbReference type="InterPro" id="IPR031100">
    <property type="entry name" value="LOG_fam"/>
</dbReference>
<evidence type="ECO:0000256" key="1">
    <source>
        <dbReference type="ARBA" id="ARBA00006763"/>
    </source>
</evidence>
<keyword evidence="3" id="KW-0203">Cytokinin biosynthesis</keyword>
<sequence>MEYILNNLKTHFPLLPQKALMMIYEARFERSRMLMHKGIHVELHWLIEAKVRLAGDFSYSFIAYMPSLGMLPVNREDKIQFVKDGLSKDSGKDEGFEEAAKNLGKMLAKKKIHLVYRGGNLGLIGCVSKTAHDGESQVLGIIPKALATCDIIGDTVGEVKIVSSMHKRNVEMLDNADAFIVLPSGLGTLDELFEGFISPLARRILVTASTSRQLIEQLEVFVPQYDHETSQLDWSIDECSKRRRLD</sequence>
<dbReference type="PANTHER" id="PTHR31223">
    <property type="entry name" value="LOG FAMILY PROTEIN YJL055W"/>
    <property type="match status" value="1"/>
</dbReference>
<dbReference type="PANTHER" id="PTHR31223:SF70">
    <property type="entry name" value="LOG FAMILY PROTEIN YJL055W"/>
    <property type="match status" value="1"/>
</dbReference>
<dbReference type="Pfam" id="PF03641">
    <property type="entry name" value="Lysine_decarbox"/>
    <property type="match status" value="1"/>
</dbReference>
<evidence type="ECO:0000256" key="3">
    <source>
        <dbReference type="ARBA" id="ARBA00022712"/>
    </source>
</evidence>
<dbReference type="EC" id="3.2.2.n1" evidence="2"/>
<protein>
    <recommendedName>
        <fullName evidence="2">cytokinin riboside 5'-monophosphate phosphoribohydrolase</fullName>
        <ecNumber evidence="2">3.2.2.n1</ecNumber>
    </recommendedName>
</protein>
<evidence type="ECO:0000256" key="6">
    <source>
        <dbReference type="ARBA" id="ARBA00049153"/>
    </source>
</evidence>
<organism evidence="7 8">
    <name type="scientific">Acer yangbiense</name>
    <dbReference type="NCBI Taxonomy" id="1000413"/>
    <lineage>
        <taxon>Eukaryota</taxon>
        <taxon>Viridiplantae</taxon>
        <taxon>Streptophyta</taxon>
        <taxon>Embryophyta</taxon>
        <taxon>Tracheophyta</taxon>
        <taxon>Spermatophyta</taxon>
        <taxon>Magnoliopsida</taxon>
        <taxon>eudicotyledons</taxon>
        <taxon>Gunneridae</taxon>
        <taxon>Pentapetalae</taxon>
        <taxon>rosids</taxon>
        <taxon>malvids</taxon>
        <taxon>Sapindales</taxon>
        <taxon>Sapindaceae</taxon>
        <taxon>Hippocastanoideae</taxon>
        <taxon>Acereae</taxon>
        <taxon>Acer</taxon>
    </lineage>
</organism>
<comment type="similarity">
    <text evidence="1">Belongs to the LOG family.</text>
</comment>
<comment type="catalytic activity">
    <reaction evidence="5">
        <text>N(6)-(dimethylallyl)adenosine 5'-phosphate + H2O = N(6)-dimethylallyladenine + D-ribose 5-phosphate</text>
        <dbReference type="Rhea" id="RHEA:48560"/>
        <dbReference type="ChEBI" id="CHEBI:15377"/>
        <dbReference type="ChEBI" id="CHEBI:17660"/>
        <dbReference type="ChEBI" id="CHEBI:57526"/>
        <dbReference type="ChEBI" id="CHEBI:78346"/>
        <dbReference type="EC" id="3.2.2.n1"/>
    </reaction>
</comment>
<dbReference type="AlphaFoldDB" id="A0A5C7GVN5"/>
<comment type="catalytic activity">
    <reaction evidence="6">
        <text>9-ribosyl-trans-zeatin 5'-phosphate + H2O = trans-zeatin + D-ribose 5-phosphate</text>
        <dbReference type="Rhea" id="RHEA:48564"/>
        <dbReference type="ChEBI" id="CHEBI:15377"/>
        <dbReference type="ChEBI" id="CHEBI:16522"/>
        <dbReference type="ChEBI" id="CHEBI:78346"/>
        <dbReference type="ChEBI" id="CHEBI:87947"/>
        <dbReference type="EC" id="3.2.2.n1"/>
    </reaction>
</comment>
<proteinExistence type="inferred from homology"/>
<evidence type="ECO:0000256" key="4">
    <source>
        <dbReference type="ARBA" id="ARBA00024884"/>
    </source>
</evidence>
<dbReference type="GO" id="GO:0009691">
    <property type="term" value="P:cytokinin biosynthetic process"/>
    <property type="evidence" value="ECO:0007669"/>
    <property type="project" value="UniProtKB-KW"/>
</dbReference>
<dbReference type="GO" id="GO:0016799">
    <property type="term" value="F:hydrolase activity, hydrolyzing N-glycosyl compounds"/>
    <property type="evidence" value="ECO:0007669"/>
    <property type="project" value="TreeGrafter"/>
</dbReference>